<dbReference type="InterPro" id="IPR025589">
    <property type="entry name" value="Toprim_C_rpt"/>
</dbReference>
<accession>K1R745</accession>
<reference evidence="1" key="1">
    <citation type="journal article" date="2013" name="Environ. Microbiol.">
        <title>Microbiota from the distal guts of lean and obese adolescents exhibit partial functional redundancy besides clear differences in community structure.</title>
        <authorList>
            <person name="Ferrer M."/>
            <person name="Ruiz A."/>
            <person name="Lanza F."/>
            <person name="Haange S.B."/>
            <person name="Oberbach A."/>
            <person name="Till H."/>
            <person name="Bargiela R."/>
            <person name="Campoy C."/>
            <person name="Segura M.T."/>
            <person name="Richter M."/>
            <person name="von Bergen M."/>
            <person name="Seifert J."/>
            <person name="Suarez A."/>
        </authorList>
    </citation>
    <scope>NUCLEOTIDE SEQUENCE</scope>
</reference>
<sequence>VPEEIKSPKLTAQWEEKLQAIEKGNMTSGEFMNGIAGFVCGLTQKYSNADISISRKIFGKCPKCGGNVVEYSKMYGCEKGKSCGFKIWKTISGKSLPEGAVLSLLDLGRTAKLKGFKKKDGKGKFDAILVMNDDFTLSFKFK</sequence>
<evidence type="ECO:0000313" key="1">
    <source>
        <dbReference type="EMBL" id="EKC44812.1"/>
    </source>
</evidence>
<gene>
    <name evidence="1" type="ORF">LEA_20475</name>
</gene>
<dbReference type="Pfam" id="PF13342">
    <property type="entry name" value="Toprim_Crpt"/>
    <property type="match status" value="1"/>
</dbReference>
<name>K1R745_9ZZZZ</name>
<dbReference type="GO" id="GO:0016853">
    <property type="term" value="F:isomerase activity"/>
    <property type="evidence" value="ECO:0007669"/>
    <property type="project" value="UniProtKB-KW"/>
</dbReference>
<organism evidence="1">
    <name type="scientific">human gut metagenome</name>
    <dbReference type="NCBI Taxonomy" id="408170"/>
    <lineage>
        <taxon>unclassified sequences</taxon>
        <taxon>metagenomes</taxon>
        <taxon>organismal metagenomes</taxon>
    </lineage>
</organism>
<protein>
    <submittedName>
        <fullName evidence="1">DNA topoisomerase III</fullName>
    </submittedName>
</protein>
<proteinExistence type="predicted"/>
<comment type="caution">
    <text evidence="1">The sequence shown here is derived from an EMBL/GenBank/DDBJ whole genome shotgun (WGS) entry which is preliminary data.</text>
</comment>
<dbReference type="AlphaFoldDB" id="K1R745"/>
<dbReference type="SUPFAM" id="SSF56712">
    <property type="entry name" value="Prokaryotic type I DNA topoisomerase"/>
    <property type="match status" value="1"/>
</dbReference>
<feature type="non-terminal residue" evidence="1">
    <location>
        <position position="1"/>
    </location>
</feature>
<dbReference type="EMBL" id="AJWY01014072">
    <property type="protein sequence ID" value="EKC44812.1"/>
    <property type="molecule type" value="Genomic_DNA"/>
</dbReference>
<keyword evidence="1" id="KW-0413">Isomerase</keyword>
<dbReference type="InterPro" id="IPR023405">
    <property type="entry name" value="Topo_IA_core_domain"/>
</dbReference>
<dbReference type="Gene3D" id="1.10.460.10">
    <property type="entry name" value="Topoisomerase I, domain 2"/>
    <property type="match status" value="1"/>
</dbReference>
<dbReference type="InterPro" id="IPR013824">
    <property type="entry name" value="Topo_IA_cen_sub1"/>
</dbReference>